<dbReference type="CDD" id="cd01839">
    <property type="entry name" value="SGNH_arylesterase_like"/>
    <property type="match status" value="1"/>
</dbReference>
<protein>
    <submittedName>
        <fullName evidence="2">Hydrolase</fullName>
    </submittedName>
</protein>
<feature type="domain" description="SGNH hydrolase-type esterase" evidence="1">
    <location>
        <begin position="6"/>
        <end position="176"/>
    </location>
</feature>
<comment type="caution">
    <text evidence="2">The sequence shown here is derived from an EMBL/GenBank/DDBJ whole genome shotgun (WGS) entry which is preliminary data.</text>
</comment>
<dbReference type="PANTHER" id="PTHR30383:SF29">
    <property type="entry name" value="SGNH HYDROLASE-TYPE ESTERASE DOMAIN-CONTAINING PROTEIN"/>
    <property type="match status" value="1"/>
</dbReference>
<dbReference type="Gene3D" id="3.40.50.1110">
    <property type="entry name" value="SGNH hydrolase"/>
    <property type="match status" value="1"/>
</dbReference>
<dbReference type="InterPro" id="IPR051532">
    <property type="entry name" value="Ester_Hydrolysis_Enzymes"/>
</dbReference>
<dbReference type="AlphaFoldDB" id="A0AA37T5N3"/>
<dbReference type="Proteomes" id="UP001156601">
    <property type="component" value="Unassembled WGS sequence"/>
</dbReference>
<name>A0AA37T5N3_9ALTE</name>
<dbReference type="GO" id="GO:0016788">
    <property type="term" value="F:hydrolase activity, acting on ester bonds"/>
    <property type="evidence" value="ECO:0007669"/>
    <property type="project" value="UniProtKB-ARBA"/>
</dbReference>
<keyword evidence="2" id="KW-0378">Hydrolase</keyword>
<organism evidence="2 3">
    <name type="scientific">Agaribacter marinus</name>
    <dbReference type="NCBI Taxonomy" id="1431249"/>
    <lineage>
        <taxon>Bacteria</taxon>
        <taxon>Pseudomonadati</taxon>
        <taxon>Pseudomonadota</taxon>
        <taxon>Gammaproteobacteria</taxon>
        <taxon>Alteromonadales</taxon>
        <taxon>Alteromonadaceae</taxon>
        <taxon>Agaribacter</taxon>
    </lineage>
</organism>
<dbReference type="InterPro" id="IPR013830">
    <property type="entry name" value="SGNH_hydro"/>
</dbReference>
<reference evidence="2" key="1">
    <citation type="journal article" date="2014" name="Int. J. Syst. Evol. Microbiol.">
        <title>Complete genome sequence of Corynebacterium casei LMG S-19264T (=DSM 44701T), isolated from a smear-ripened cheese.</title>
        <authorList>
            <consortium name="US DOE Joint Genome Institute (JGI-PGF)"/>
            <person name="Walter F."/>
            <person name="Albersmeier A."/>
            <person name="Kalinowski J."/>
            <person name="Ruckert C."/>
        </authorList>
    </citation>
    <scope>NUCLEOTIDE SEQUENCE</scope>
    <source>
        <strain evidence="2">NBRC 110023</strain>
    </source>
</reference>
<accession>A0AA37T5N3</accession>
<evidence type="ECO:0000259" key="1">
    <source>
        <dbReference type="Pfam" id="PF13472"/>
    </source>
</evidence>
<dbReference type="PANTHER" id="PTHR30383">
    <property type="entry name" value="THIOESTERASE 1/PROTEASE 1/LYSOPHOSPHOLIPASE L1"/>
    <property type="match status" value="1"/>
</dbReference>
<keyword evidence="3" id="KW-1185">Reference proteome</keyword>
<dbReference type="RefSeq" id="WP_284219082.1">
    <property type="nucleotide sequence ID" value="NZ_BSOT01000012.1"/>
</dbReference>
<proteinExistence type="predicted"/>
<gene>
    <name evidence="2" type="ORF">GCM10007852_35760</name>
</gene>
<reference evidence="2" key="2">
    <citation type="submission" date="2023-01" db="EMBL/GenBank/DDBJ databases">
        <title>Draft genome sequence of Agaribacter marinus strain NBRC 110023.</title>
        <authorList>
            <person name="Sun Q."/>
            <person name="Mori K."/>
        </authorList>
    </citation>
    <scope>NUCLEOTIDE SEQUENCE</scope>
    <source>
        <strain evidence="2">NBRC 110023</strain>
    </source>
</reference>
<evidence type="ECO:0000313" key="3">
    <source>
        <dbReference type="Proteomes" id="UP001156601"/>
    </source>
</evidence>
<evidence type="ECO:0000313" key="2">
    <source>
        <dbReference type="EMBL" id="GLR72668.1"/>
    </source>
</evidence>
<sequence>MKTILCYGDSNTWGAVPGKDQRYPTEMRWTGILADNLNNQYEVIVEGQSGRTTIHDDPFEKYKNGLTYLHPCLESHQPDLLILTLGTNDLKARFALNAYDIAYGVRVLAEEALNFRGCGGKKTKVLIVTPPKIIETGYYANMLKGGSAKSADFPKFYKQNAKELSCEYFNAAAFIGSSSIDGIHWDVDAHDKLGNELTNKIIKIFSA</sequence>
<dbReference type="SUPFAM" id="SSF52266">
    <property type="entry name" value="SGNH hydrolase"/>
    <property type="match status" value="1"/>
</dbReference>
<dbReference type="Pfam" id="PF13472">
    <property type="entry name" value="Lipase_GDSL_2"/>
    <property type="match status" value="1"/>
</dbReference>
<dbReference type="EMBL" id="BSOT01000012">
    <property type="protein sequence ID" value="GLR72668.1"/>
    <property type="molecule type" value="Genomic_DNA"/>
</dbReference>
<dbReference type="InterPro" id="IPR036514">
    <property type="entry name" value="SGNH_hydro_sf"/>
</dbReference>